<evidence type="ECO:0000313" key="2">
    <source>
        <dbReference type="Proteomes" id="UP001233999"/>
    </source>
</evidence>
<feature type="non-terminal residue" evidence="1">
    <location>
        <position position="1"/>
    </location>
</feature>
<sequence length="136" mass="15492">RIILIILYIIRILIFLYIYSEGDGVSIFETSPTLYKAEISAGYGLNASSLVECRLCKKEKYIILKVFLSPEFKYDIVFPPSRKITSQDCMDCSNVSRTGVRTFVIRHIPELSLVMSDGRTTTRSKHAGHCFETDVE</sequence>
<reference evidence="1" key="2">
    <citation type="submission" date="2023-05" db="EMBL/GenBank/DDBJ databases">
        <authorList>
            <person name="Fouks B."/>
        </authorList>
    </citation>
    <scope>NUCLEOTIDE SEQUENCE</scope>
    <source>
        <strain evidence="1">Stay&amp;Tobe</strain>
        <tissue evidence="1">Testes</tissue>
    </source>
</reference>
<reference evidence="1" key="1">
    <citation type="journal article" date="2023" name="IScience">
        <title>Live-bearing cockroach genome reveals convergent evolutionary mechanisms linked to viviparity in insects and beyond.</title>
        <authorList>
            <person name="Fouks B."/>
            <person name="Harrison M.C."/>
            <person name="Mikhailova A.A."/>
            <person name="Marchal E."/>
            <person name="English S."/>
            <person name="Carruthers M."/>
            <person name="Jennings E.C."/>
            <person name="Chiamaka E.L."/>
            <person name="Frigard R.A."/>
            <person name="Pippel M."/>
            <person name="Attardo G.M."/>
            <person name="Benoit J.B."/>
            <person name="Bornberg-Bauer E."/>
            <person name="Tobe S.S."/>
        </authorList>
    </citation>
    <scope>NUCLEOTIDE SEQUENCE</scope>
    <source>
        <strain evidence="1">Stay&amp;Tobe</strain>
    </source>
</reference>
<gene>
    <name evidence="1" type="ORF">L9F63_014897</name>
</gene>
<proteinExistence type="predicted"/>
<name>A0AAD8A6V5_DIPPU</name>
<dbReference type="Proteomes" id="UP001233999">
    <property type="component" value="Unassembled WGS sequence"/>
</dbReference>
<dbReference type="AlphaFoldDB" id="A0AAD8A6V5"/>
<organism evidence="1 2">
    <name type="scientific">Diploptera punctata</name>
    <name type="common">Pacific beetle cockroach</name>
    <dbReference type="NCBI Taxonomy" id="6984"/>
    <lineage>
        <taxon>Eukaryota</taxon>
        <taxon>Metazoa</taxon>
        <taxon>Ecdysozoa</taxon>
        <taxon>Arthropoda</taxon>
        <taxon>Hexapoda</taxon>
        <taxon>Insecta</taxon>
        <taxon>Pterygota</taxon>
        <taxon>Neoptera</taxon>
        <taxon>Polyneoptera</taxon>
        <taxon>Dictyoptera</taxon>
        <taxon>Blattodea</taxon>
        <taxon>Blaberoidea</taxon>
        <taxon>Blaberidae</taxon>
        <taxon>Diplopterinae</taxon>
        <taxon>Diploptera</taxon>
    </lineage>
</organism>
<evidence type="ECO:0000313" key="1">
    <source>
        <dbReference type="EMBL" id="KAJ9593557.1"/>
    </source>
</evidence>
<accession>A0AAD8A6V5</accession>
<feature type="non-terminal residue" evidence="1">
    <location>
        <position position="136"/>
    </location>
</feature>
<protein>
    <submittedName>
        <fullName evidence="1">Uncharacterized protein</fullName>
    </submittedName>
</protein>
<keyword evidence="2" id="KW-1185">Reference proteome</keyword>
<comment type="caution">
    <text evidence="1">The sequence shown here is derived from an EMBL/GenBank/DDBJ whole genome shotgun (WGS) entry which is preliminary data.</text>
</comment>
<dbReference type="EMBL" id="JASPKZ010003429">
    <property type="protein sequence ID" value="KAJ9593557.1"/>
    <property type="molecule type" value="Genomic_DNA"/>
</dbReference>